<reference evidence="1 2" key="1">
    <citation type="journal article" date="2018" name="Sci. Data">
        <title>The draft genome sequence of cork oak.</title>
        <authorList>
            <person name="Ramos A.M."/>
            <person name="Usie A."/>
            <person name="Barbosa P."/>
            <person name="Barros P.M."/>
            <person name="Capote T."/>
            <person name="Chaves I."/>
            <person name="Simoes F."/>
            <person name="Abreu I."/>
            <person name="Carrasquinho I."/>
            <person name="Faro C."/>
            <person name="Guimaraes J.B."/>
            <person name="Mendonca D."/>
            <person name="Nobrega F."/>
            <person name="Rodrigues L."/>
            <person name="Saibo N.J.M."/>
            <person name="Varela M.C."/>
            <person name="Egas C."/>
            <person name="Matos J."/>
            <person name="Miguel C.M."/>
            <person name="Oliveira M.M."/>
            <person name="Ricardo C.P."/>
            <person name="Goncalves S."/>
        </authorList>
    </citation>
    <scope>NUCLEOTIDE SEQUENCE [LARGE SCALE GENOMIC DNA]</scope>
    <source>
        <strain evidence="2">cv. HL8</strain>
    </source>
</reference>
<organism evidence="1 2">
    <name type="scientific">Quercus suber</name>
    <name type="common">Cork oak</name>
    <dbReference type="NCBI Taxonomy" id="58331"/>
    <lineage>
        <taxon>Eukaryota</taxon>
        <taxon>Viridiplantae</taxon>
        <taxon>Streptophyta</taxon>
        <taxon>Embryophyta</taxon>
        <taxon>Tracheophyta</taxon>
        <taxon>Spermatophyta</taxon>
        <taxon>Magnoliopsida</taxon>
        <taxon>eudicotyledons</taxon>
        <taxon>Gunneridae</taxon>
        <taxon>Pentapetalae</taxon>
        <taxon>rosids</taxon>
        <taxon>fabids</taxon>
        <taxon>Fagales</taxon>
        <taxon>Fagaceae</taxon>
        <taxon>Quercus</taxon>
    </lineage>
</organism>
<name>A0AAW0L5X5_QUESU</name>
<accession>A0AAW0L5X5</accession>
<dbReference type="AlphaFoldDB" id="A0AAW0L5X5"/>
<gene>
    <name evidence="1" type="ORF">CFP56_007219</name>
</gene>
<comment type="caution">
    <text evidence="1">The sequence shown here is derived from an EMBL/GenBank/DDBJ whole genome shotgun (WGS) entry which is preliminary data.</text>
</comment>
<dbReference type="Proteomes" id="UP000237347">
    <property type="component" value="Unassembled WGS sequence"/>
</dbReference>
<dbReference type="EMBL" id="PKMF04000147">
    <property type="protein sequence ID" value="KAK7847052.1"/>
    <property type="molecule type" value="Genomic_DNA"/>
</dbReference>
<sequence>MVWKIGVSYIPQISGCVLMAVRQRQRASLGIKSDLGKVTTCAPEVGEDLEMVDDDGGG</sequence>
<evidence type="ECO:0000313" key="1">
    <source>
        <dbReference type="EMBL" id="KAK7847052.1"/>
    </source>
</evidence>
<proteinExistence type="predicted"/>
<evidence type="ECO:0000313" key="2">
    <source>
        <dbReference type="Proteomes" id="UP000237347"/>
    </source>
</evidence>
<keyword evidence="2" id="KW-1185">Reference proteome</keyword>
<protein>
    <submittedName>
        <fullName evidence="1">Uncharacterized protein</fullName>
    </submittedName>
</protein>